<gene>
    <name evidence="1" type="ORF">JNP96_14895</name>
</gene>
<reference evidence="1" key="1">
    <citation type="submission" date="2021-02" db="EMBL/GenBank/DDBJ databases">
        <title>Co-localization of colistin and carbapenem -resistance genes on a novel transferable IncHI2 plasmid in Escherichia coli from chicken-origin.</title>
        <authorList>
            <person name="Hoffmann M."/>
            <person name="Balkey M."/>
            <person name="Ronco T."/>
            <person name="Hendriksen R.S."/>
        </authorList>
    </citation>
    <scope>NUCLEOTIDE SEQUENCE</scope>
    <source>
        <strain evidence="1">CFSAN083829</strain>
    </source>
</reference>
<protein>
    <submittedName>
        <fullName evidence="1">Uncharacterized protein</fullName>
    </submittedName>
</protein>
<organism evidence="1 2">
    <name type="scientific">Escherichia coli</name>
    <dbReference type="NCBI Taxonomy" id="562"/>
    <lineage>
        <taxon>Bacteria</taxon>
        <taxon>Pseudomonadati</taxon>
        <taxon>Pseudomonadota</taxon>
        <taxon>Gammaproteobacteria</taxon>
        <taxon>Enterobacterales</taxon>
        <taxon>Enterobacteriaceae</taxon>
        <taxon>Escherichia</taxon>
    </lineage>
</organism>
<accession>A0A2X1MJS4</accession>
<sequence length="131" mass="14563">MKKTVNSDFYSGQYGKIDIVCAPELQGDVEQYFSLCDVGLSRVECFSGDILYKLALIFDIAEKGTEVAKAIMGLFHRNDIEITMHCATADNPQSVASIKLRKTEDMEKCKDLIATCVAISVQQNKEKEGDE</sequence>
<dbReference type="AlphaFoldDB" id="A0A2X1MJS4"/>
<proteinExistence type="predicted"/>
<dbReference type="RefSeq" id="WP_112037698.1">
    <property type="nucleotide sequence ID" value="NZ_CP172185.1"/>
</dbReference>
<evidence type="ECO:0000313" key="1">
    <source>
        <dbReference type="EMBL" id="QRZ95223.1"/>
    </source>
</evidence>
<dbReference type="EMBL" id="CP070393">
    <property type="protein sequence ID" value="QRZ95223.1"/>
    <property type="molecule type" value="Genomic_DNA"/>
</dbReference>
<name>A0A2X1MJS4_ECOLX</name>
<evidence type="ECO:0000313" key="2">
    <source>
        <dbReference type="Proteomes" id="UP000663166"/>
    </source>
</evidence>
<dbReference type="Proteomes" id="UP000663166">
    <property type="component" value="Chromosome"/>
</dbReference>